<name>A0A8E2B8H9_9PSEU</name>
<evidence type="ECO:0000256" key="3">
    <source>
        <dbReference type="ARBA" id="ARBA00012153"/>
    </source>
</evidence>
<keyword evidence="4" id="KW-0686">Riboflavin biosynthesis</keyword>
<reference evidence="6 7" key="1">
    <citation type="submission" date="2020-08" db="EMBL/GenBank/DDBJ databases">
        <title>Amycolatopsis echigonensis JCM 21831.</title>
        <authorList>
            <person name="Tedsree N."/>
            <person name="Kuncharoen N."/>
            <person name="Likhitwitayawuid K."/>
            <person name="Tanasupawat S."/>
        </authorList>
    </citation>
    <scope>NUCLEOTIDE SEQUENCE [LARGE SCALE GENOMIC DNA]</scope>
    <source>
        <strain evidence="6 7">JCM 21831</strain>
    </source>
</reference>
<dbReference type="UniPathway" id="UPA00275">
    <property type="reaction ID" value="UER00399"/>
</dbReference>
<dbReference type="GO" id="GO:0003935">
    <property type="term" value="F:GTP cyclohydrolase II activity"/>
    <property type="evidence" value="ECO:0007669"/>
    <property type="project" value="TreeGrafter"/>
</dbReference>
<dbReference type="GO" id="GO:0005829">
    <property type="term" value="C:cytosol"/>
    <property type="evidence" value="ECO:0007669"/>
    <property type="project" value="TreeGrafter"/>
</dbReference>
<dbReference type="GO" id="GO:0008686">
    <property type="term" value="F:3,4-dihydroxy-2-butanone-4-phosphate synthase activity"/>
    <property type="evidence" value="ECO:0007669"/>
    <property type="project" value="UniProtKB-EC"/>
</dbReference>
<gene>
    <name evidence="6" type="ORF">H5411_28170</name>
</gene>
<dbReference type="AlphaFoldDB" id="A0A8E2B8H9"/>
<accession>A0A8E2B8H9</accession>
<dbReference type="InterPro" id="IPR000422">
    <property type="entry name" value="DHBP_synthase_RibB"/>
</dbReference>
<dbReference type="RefSeq" id="WP_183125564.1">
    <property type="nucleotide sequence ID" value="NZ_JACJHR010000046.1"/>
</dbReference>
<dbReference type="GO" id="GO:0009231">
    <property type="term" value="P:riboflavin biosynthetic process"/>
    <property type="evidence" value="ECO:0007669"/>
    <property type="project" value="UniProtKB-UniPathway"/>
</dbReference>
<dbReference type="PANTHER" id="PTHR21327">
    <property type="entry name" value="GTP CYCLOHYDROLASE II-RELATED"/>
    <property type="match status" value="1"/>
</dbReference>
<dbReference type="GO" id="GO:0046872">
    <property type="term" value="F:metal ion binding"/>
    <property type="evidence" value="ECO:0007669"/>
    <property type="project" value="UniProtKB-KW"/>
</dbReference>
<comment type="function">
    <text evidence="1">Catalyzes the conversion of D-ribulose 5-phosphate to formate and 3,4-dihydroxy-2-butanone 4-phosphate.</text>
</comment>
<keyword evidence="5" id="KW-0479">Metal-binding</keyword>
<comment type="pathway">
    <text evidence="2">Cofactor biosynthesis; riboflavin biosynthesis; 2-hydroxy-3-oxobutyl phosphate from D-ribulose 5-phosphate: step 1/1.</text>
</comment>
<dbReference type="EC" id="4.1.99.12" evidence="3"/>
<dbReference type="Proteomes" id="UP000550260">
    <property type="component" value="Unassembled WGS sequence"/>
</dbReference>
<evidence type="ECO:0000256" key="2">
    <source>
        <dbReference type="ARBA" id="ARBA00004904"/>
    </source>
</evidence>
<dbReference type="SUPFAM" id="SSF55821">
    <property type="entry name" value="YrdC/RibB"/>
    <property type="match status" value="1"/>
</dbReference>
<comment type="caution">
    <text evidence="6">The sequence shown here is derived from an EMBL/GenBank/DDBJ whole genome shotgun (WGS) entry which is preliminary data.</text>
</comment>
<evidence type="ECO:0000256" key="4">
    <source>
        <dbReference type="ARBA" id="ARBA00022619"/>
    </source>
</evidence>
<protein>
    <recommendedName>
        <fullName evidence="3">3,4-dihydroxy-2-butanone-4-phosphate synthase</fullName>
        <ecNumber evidence="3">4.1.99.12</ecNumber>
    </recommendedName>
</protein>
<dbReference type="InterPro" id="IPR017945">
    <property type="entry name" value="DHBP_synth_RibB-like_a/b_dom"/>
</dbReference>
<evidence type="ECO:0000256" key="1">
    <source>
        <dbReference type="ARBA" id="ARBA00002284"/>
    </source>
</evidence>
<dbReference type="PANTHER" id="PTHR21327:SF18">
    <property type="entry name" value="3,4-DIHYDROXY-2-BUTANONE 4-PHOSPHATE SYNTHASE"/>
    <property type="match status" value="1"/>
</dbReference>
<proteinExistence type="predicted"/>
<evidence type="ECO:0000313" key="7">
    <source>
        <dbReference type="Proteomes" id="UP000550260"/>
    </source>
</evidence>
<organism evidence="6 7">
    <name type="scientific">Amycolatopsis echigonensis</name>
    <dbReference type="NCBI Taxonomy" id="2576905"/>
    <lineage>
        <taxon>Bacteria</taxon>
        <taxon>Bacillati</taxon>
        <taxon>Actinomycetota</taxon>
        <taxon>Actinomycetes</taxon>
        <taxon>Pseudonocardiales</taxon>
        <taxon>Pseudonocardiaceae</taxon>
        <taxon>Amycolatopsis</taxon>
    </lineage>
</organism>
<sequence>MALRTRAAAELADGRPVVLLDERGAAELVVAAALATRHSLAFLVRHGSGFVRVALTGHACDRLGLPPVIARGPYRCAQAVSVDAATGVSTGISAADRCRTVRLLADPAAGPGDLRRPGHLVPVRAWPTDGAADQPGASEAGIELARLAGLEPAAVLCGLVSRLDPASMAGPAEALDFAREHDLAAIAVAALYPLSAQERRAG</sequence>
<evidence type="ECO:0000256" key="5">
    <source>
        <dbReference type="ARBA" id="ARBA00022723"/>
    </source>
</evidence>
<dbReference type="EMBL" id="JACJHR010000046">
    <property type="protein sequence ID" value="MBB2502998.1"/>
    <property type="molecule type" value="Genomic_DNA"/>
</dbReference>
<evidence type="ECO:0000313" key="6">
    <source>
        <dbReference type="EMBL" id="MBB2502998.1"/>
    </source>
</evidence>
<dbReference type="Gene3D" id="3.90.870.10">
    <property type="entry name" value="DHBP synthase"/>
    <property type="match status" value="1"/>
</dbReference>
<dbReference type="Pfam" id="PF00926">
    <property type="entry name" value="DHBP_synthase"/>
    <property type="match status" value="1"/>
</dbReference>